<organism evidence="2 3">
    <name type="scientific">Cadophora malorum</name>
    <dbReference type="NCBI Taxonomy" id="108018"/>
    <lineage>
        <taxon>Eukaryota</taxon>
        <taxon>Fungi</taxon>
        <taxon>Dikarya</taxon>
        <taxon>Ascomycota</taxon>
        <taxon>Pezizomycotina</taxon>
        <taxon>Leotiomycetes</taxon>
        <taxon>Helotiales</taxon>
        <taxon>Ploettnerulaceae</taxon>
        <taxon>Cadophora</taxon>
    </lineage>
</organism>
<keyword evidence="3" id="KW-1185">Reference proteome</keyword>
<gene>
    <name evidence="2" type="ORF">IFR04_000944</name>
</gene>
<proteinExistence type="predicted"/>
<evidence type="ECO:0000313" key="2">
    <source>
        <dbReference type="EMBL" id="KAG4426000.1"/>
    </source>
</evidence>
<feature type="compositionally biased region" description="Basic and acidic residues" evidence="1">
    <location>
        <begin position="60"/>
        <end position="69"/>
    </location>
</feature>
<dbReference type="AlphaFoldDB" id="A0A8H7WJE6"/>
<dbReference type="EMBL" id="JAFJYH010000006">
    <property type="protein sequence ID" value="KAG4426000.1"/>
    <property type="molecule type" value="Genomic_DNA"/>
</dbReference>
<sequence>MAYAVTSGEVVLKGSEMMGMVMGGRAVRGFARDSASDSCQDGMRYVHKKDPPVVDDDDDYYKRDGHYGA</sequence>
<name>A0A8H7WJE6_9HELO</name>
<reference evidence="2" key="1">
    <citation type="submission" date="2021-02" db="EMBL/GenBank/DDBJ databases">
        <title>Genome sequence Cadophora malorum strain M34.</title>
        <authorList>
            <person name="Stefanovic E."/>
            <person name="Vu D."/>
            <person name="Scully C."/>
            <person name="Dijksterhuis J."/>
            <person name="Roader J."/>
            <person name="Houbraken J."/>
        </authorList>
    </citation>
    <scope>NUCLEOTIDE SEQUENCE</scope>
    <source>
        <strain evidence="2">M34</strain>
    </source>
</reference>
<dbReference type="Proteomes" id="UP000664132">
    <property type="component" value="Unassembled WGS sequence"/>
</dbReference>
<accession>A0A8H7WJE6</accession>
<evidence type="ECO:0000256" key="1">
    <source>
        <dbReference type="SAM" id="MobiDB-lite"/>
    </source>
</evidence>
<protein>
    <submittedName>
        <fullName evidence="2">Uncharacterized protein</fullName>
    </submittedName>
</protein>
<comment type="caution">
    <text evidence="2">The sequence shown here is derived from an EMBL/GenBank/DDBJ whole genome shotgun (WGS) entry which is preliminary data.</text>
</comment>
<evidence type="ECO:0000313" key="3">
    <source>
        <dbReference type="Proteomes" id="UP000664132"/>
    </source>
</evidence>
<feature type="region of interest" description="Disordered" evidence="1">
    <location>
        <begin position="37"/>
        <end position="69"/>
    </location>
</feature>